<evidence type="ECO:0000259" key="1">
    <source>
        <dbReference type="Pfam" id="PF12262"/>
    </source>
</evidence>
<reference evidence="2 3" key="1">
    <citation type="submission" date="2017-12" db="EMBL/GenBank/DDBJ databases">
        <title>Kangiella profundi FT102 completed genome.</title>
        <authorList>
            <person name="Xu J."/>
            <person name="Wang J."/>
            <person name="Lu Y."/>
        </authorList>
    </citation>
    <scope>NUCLEOTIDE SEQUENCE [LARGE SCALE GENOMIC DNA]</scope>
    <source>
        <strain evidence="2 3">FT102</strain>
    </source>
</reference>
<dbReference type="InterPro" id="IPR025920">
    <property type="entry name" value="Lipase_bact_N"/>
</dbReference>
<organism evidence="2 3">
    <name type="scientific">Kangiella profundi</name>
    <dbReference type="NCBI Taxonomy" id="1561924"/>
    <lineage>
        <taxon>Bacteria</taxon>
        <taxon>Pseudomonadati</taxon>
        <taxon>Pseudomonadota</taxon>
        <taxon>Gammaproteobacteria</taxon>
        <taxon>Kangiellales</taxon>
        <taxon>Kangiellaceae</taxon>
        <taxon>Kangiella</taxon>
    </lineage>
</organism>
<dbReference type="RefSeq" id="WP_106646237.1">
    <property type="nucleotide sequence ID" value="NZ_BMGO01000002.1"/>
</dbReference>
<proteinExistence type="predicted"/>
<feature type="domain" description="Bacterial virulence factor lipase N-terminal" evidence="1">
    <location>
        <begin position="71"/>
        <end position="263"/>
    </location>
</feature>
<dbReference type="SUPFAM" id="SSF53474">
    <property type="entry name" value="alpha/beta-Hydrolases"/>
    <property type="match status" value="1"/>
</dbReference>
<dbReference type="OrthoDB" id="5477453at2"/>
<dbReference type="Pfam" id="PF12262">
    <property type="entry name" value="Lipase_bact_N"/>
    <property type="match status" value="1"/>
</dbReference>
<sequence length="713" mass="72976">MKKALYGVALLSSMILTACTDGPEEPKIPGIGEGSTKLVAPVFAPGNGEIPVPNDLLFSGTADLTLNIPTADPTDMSNPQNAISALDGWSTHAPFSIEFRGAIDGSTVAPGQNVRLFKVSVNRPEAISGTGIPAPTGPVTGVEAELVAGVDFVAVPASETSIGVVPLRPFEPQASYMVVVTNGISDVNGNPVISDAQFSIVKSPDPIDPGSATAGLEPVRQLTQAMLAASASAGIDSDDVVLTYQFTVQSVADALVTANNAYVQVAADQGLRPASSFSSLFTDTTPFTGIGAANLYKGEVTLPYLLTAPTLENPTAVLNSPWVGADQIPTPGGPIANPLAGAPITYANPLAQKTGDETVPLLVSLPKNINCPKPYPVMIFQHGITSNRTAMLGIADTMAGACTAVVAMDLPLHGIAADNPVHLGLQQASGGAIGIFEGYTPGDVRERTFGVDYIDNTTSAPGPDGTPDSSGAHTINLTNLVVSRDNLRQAVLDLLVLEEAIPAMDVDGDTQPDFDANNISFMGHSLGGIAGSKYIGLTDKVKVSVQATTSGSIAQMLDGSASFSPRIRAGLAAASGVPADDPAFESEVLTPFLFAAQTVVDSGDPVNYATLAQALDIPTLALQVQNDQVVPNQVAGAPLAGSIPHAALFGLPTVTESTATDRAFLKYVSGDHASPLSPSADAAVTVSMQTAIANFIASGGTQVVVNDPSLVEP</sequence>
<dbReference type="InterPro" id="IPR029058">
    <property type="entry name" value="AB_hydrolase_fold"/>
</dbReference>
<dbReference type="AlphaFoldDB" id="A0A2K9A3B7"/>
<keyword evidence="3" id="KW-1185">Reference proteome</keyword>
<evidence type="ECO:0000313" key="2">
    <source>
        <dbReference type="EMBL" id="AUD78365.1"/>
    </source>
</evidence>
<accession>A0A2K9A3B7</accession>
<dbReference type="KEGG" id="kpd:CW740_03530"/>
<gene>
    <name evidence="2" type="ORF">CW740_03530</name>
</gene>
<dbReference type="Gene3D" id="3.40.50.1820">
    <property type="entry name" value="alpha/beta hydrolase"/>
    <property type="match status" value="1"/>
</dbReference>
<evidence type="ECO:0000313" key="3">
    <source>
        <dbReference type="Proteomes" id="UP000232693"/>
    </source>
</evidence>
<name>A0A2K9A3B7_9GAMM</name>
<protein>
    <recommendedName>
        <fullName evidence="1">Bacterial virulence factor lipase N-terminal domain-containing protein</fullName>
    </recommendedName>
</protein>
<dbReference type="Proteomes" id="UP000232693">
    <property type="component" value="Chromosome"/>
</dbReference>
<dbReference type="EMBL" id="CP025120">
    <property type="protein sequence ID" value="AUD78365.1"/>
    <property type="molecule type" value="Genomic_DNA"/>
</dbReference>
<dbReference type="PROSITE" id="PS51257">
    <property type="entry name" value="PROKAR_LIPOPROTEIN"/>
    <property type="match status" value="1"/>
</dbReference>